<name>A0A4R4VFC3_9ACTN</name>
<dbReference type="InterPro" id="IPR050109">
    <property type="entry name" value="HTH-type_TetR-like_transc_reg"/>
</dbReference>
<dbReference type="AlphaFoldDB" id="A0A4R4VFC3"/>
<organism evidence="6 7">
    <name type="scientific">Nonomuraea deserti</name>
    <dbReference type="NCBI Taxonomy" id="1848322"/>
    <lineage>
        <taxon>Bacteria</taxon>
        <taxon>Bacillati</taxon>
        <taxon>Actinomycetota</taxon>
        <taxon>Actinomycetes</taxon>
        <taxon>Streptosporangiales</taxon>
        <taxon>Streptosporangiaceae</taxon>
        <taxon>Nonomuraea</taxon>
    </lineage>
</organism>
<keyword evidence="7" id="KW-1185">Reference proteome</keyword>
<reference evidence="6 7" key="1">
    <citation type="submission" date="2019-03" db="EMBL/GenBank/DDBJ databases">
        <title>Draft genome sequences of novel Actinobacteria.</title>
        <authorList>
            <person name="Sahin N."/>
            <person name="Ay H."/>
            <person name="Saygin H."/>
        </authorList>
    </citation>
    <scope>NUCLEOTIDE SEQUENCE [LARGE SCALE GENOMIC DNA]</scope>
    <source>
        <strain evidence="6 7">KC310</strain>
    </source>
</reference>
<dbReference type="PANTHER" id="PTHR30055">
    <property type="entry name" value="HTH-TYPE TRANSCRIPTIONAL REGULATOR RUTR"/>
    <property type="match status" value="1"/>
</dbReference>
<evidence type="ECO:0000256" key="2">
    <source>
        <dbReference type="ARBA" id="ARBA00023125"/>
    </source>
</evidence>
<feature type="domain" description="HTH tetR-type" evidence="5">
    <location>
        <begin position="70"/>
        <end position="130"/>
    </location>
</feature>
<keyword evidence="3" id="KW-0804">Transcription</keyword>
<dbReference type="PRINTS" id="PR00455">
    <property type="entry name" value="HTHTETR"/>
</dbReference>
<accession>A0A4R4VFC3</accession>
<dbReference type="PROSITE" id="PS50977">
    <property type="entry name" value="HTH_TETR_2"/>
    <property type="match status" value="1"/>
</dbReference>
<dbReference type="SUPFAM" id="SSF46689">
    <property type="entry name" value="Homeodomain-like"/>
    <property type="match status" value="1"/>
</dbReference>
<dbReference type="EMBL" id="SMKO01000079">
    <property type="protein sequence ID" value="TDD01333.1"/>
    <property type="molecule type" value="Genomic_DNA"/>
</dbReference>
<dbReference type="InterPro" id="IPR001647">
    <property type="entry name" value="HTH_TetR"/>
</dbReference>
<gene>
    <name evidence="6" type="ORF">E1292_26340</name>
</gene>
<protein>
    <submittedName>
        <fullName evidence="6">TetR/AcrR family transcriptional regulator</fullName>
    </submittedName>
</protein>
<proteinExistence type="predicted"/>
<dbReference type="Pfam" id="PF00440">
    <property type="entry name" value="TetR_N"/>
    <property type="match status" value="1"/>
</dbReference>
<evidence type="ECO:0000256" key="4">
    <source>
        <dbReference type="PROSITE-ProRule" id="PRU00335"/>
    </source>
</evidence>
<dbReference type="PANTHER" id="PTHR30055:SF234">
    <property type="entry name" value="HTH-TYPE TRANSCRIPTIONAL REGULATOR BETI"/>
    <property type="match status" value="1"/>
</dbReference>
<evidence type="ECO:0000256" key="3">
    <source>
        <dbReference type="ARBA" id="ARBA00023163"/>
    </source>
</evidence>
<dbReference type="Proteomes" id="UP000295258">
    <property type="component" value="Unassembled WGS sequence"/>
</dbReference>
<evidence type="ECO:0000313" key="6">
    <source>
        <dbReference type="EMBL" id="TDD01333.1"/>
    </source>
</evidence>
<dbReference type="GO" id="GO:0000976">
    <property type="term" value="F:transcription cis-regulatory region binding"/>
    <property type="evidence" value="ECO:0007669"/>
    <property type="project" value="TreeGrafter"/>
</dbReference>
<dbReference type="Gene3D" id="1.10.357.10">
    <property type="entry name" value="Tetracycline Repressor, domain 2"/>
    <property type="match status" value="1"/>
</dbReference>
<feature type="DNA-binding region" description="H-T-H motif" evidence="4">
    <location>
        <begin position="93"/>
        <end position="112"/>
    </location>
</feature>
<evidence type="ECO:0000256" key="1">
    <source>
        <dbReference type="ARBA" id="ARBA00023015"/>
    </source>
</evidence>
<comment type="caution">
    <text evidence="6">The sequence shown here is derived from an EMBL/GenBank/DDBJ whole genome shotgun (WGS) entry which is preliminary data.</text>
</comment>
<dbReference type="InterPro" id="IPR009057">
    <property type="entry name" value="Homeodomain-like_sf"/>
</dbReference>
<sequence>MRLQPACRRVLSRPEIIAAVAPFARTSPFKHLLSWIAPGWGLCPNCGWSIRLCCVMRSKAARSAGDVKRERTRAVLLSAARALFTERGWYRTRIEDVATTAGVSAATAYNHFKSKQILMGFVYRPLVGQLSKSVELALGDESDPVDAILRHFHDLAALARRRQRLTESLVAAMNEQTIRHGRVSAEPNEADVRHLVPLYTMLAKLMEHGQKCGVLRSGPSVIAGAAFCTDALLHQALNLHEESAHDTALNMLDQLLSTWAANSDISSDRASIAVASDRKGQEDLSLVLHRLMRRDADGSRRALANDSLTREYLEAGLRLSSVADGPDTYLGLPSEYEIFKEIERAGRAPGNEEEFHKRWSSRDDFALDLLAYALWVRHWRPDSIVKSADLISNAVDPVRGAQEVSSQELASILANPAMGLSLIATAMADRFPELKTTTGSARSAVRQKWIPIYEEMLAVNDLRLRPGITIEDLADILSVTVEGVAFRALSGPAEDYERLRLTLRKAVLAVLVSMVDSGDDLSLDEQLRRIILAPRNI</sequence>
<evidence type="ECO:0000259" key="5">
    <source>
        <dbReference type="PROSITE" id="PS50977"/>
    </source>
</evidence>
<evidence type="ECO:0000313" key="7">
    <source>
        <dbReference type="Proteomes" id="UP000295258"/>
    </source>
</evidence>
<keyword evidence="1" id="KW-0805">Transcription regulation</keyword>
<dbReference type="GO" id="GO:0003700">
    <property type="term" value="F:DNA-binding transcription factor activity"/>
    <property type="evidence" value="ECO:0007669"/>
    <property type="project" value="TreeGrafter"/>
</dbReference>
<keyword evidence="2 4" id="KW-0238">DNA-binding</keyword>